<comment type="caution">
    <text evidence="3">The sequence shown here is derived from an EMBL/GenBank/DDBJ whole genome shotgun (WGS) entry which is preliminary data.</text>
</comment>
<keyword evidence="4" id="KW-1185">Reference proteome</keyword>
<evidence type="ECO:0000259" key="2">
    <source>
        <dbReference type="Pfam" id="PF24071"/>
    </source>
</evidence>
<dbReference type="RefSeq" id="WP_197008957.1">
    <property type="nucleotide sequence ID" value="NZ_BONS01000006.1"/>
</dbReference>
<organism evidence="3 4">
    <name type="scientific">Longispora fulva</name>
    <dbReference type="NCBI Taxonomy" id="619741"/>
    <lineage>
        <taxon>Bacteria</taxon>
        <taxon>Bacillati</taxon>
        <taxon>Actinomycetota</taxon>
        <taxon>Actinomycetes</taxon>
        <taxon>Micromonosporales</taxon>
        <taxon>Micromonosporaceae</taxon>
        <taxon>Longispora</taxon>
    </lineage>
</organism>
<gene>
    <name evidence="3" type="ORF">IW245_006432</name>
</gene>
<feature type="compositionally biased region" description="Basic and acidic residues" evidence="1">
    <location>
        <begin position="76"/>
        <end position="92"/>
    </location>
</feature>
<evidence type="ECO:0000256" key="1">
    <source>
        <dbReference type="SAM" id="MobiDB-lite"/>
    </source>
</evidence>
<name>A0A8J7GGH7_9ACTN</name>
<dbReference type="AlphaFoldDB" id="A0A8J7GGH7"/>
<evidence type="ECO:0000313" key="4">
    <source>
        <dbReference type="Proteomes" id="UP000622552"/>
    </source>
</evidence>
<proteinExistence type="predicted"/>
<dbReference type="EMBL" id="JADOUF010000001">
    <property type="protein sequence ID" value="MBG6140238.1"/>
    <property type="molecule type" value="Genomic_DNA"/>
</dbReference>
<accession>A0A8J7GGH7</accession>
<sequence>MRLALDNKTAPDGRPLGSACGPSCLPLRGQVMAHCSVCHNTFGGVTHFDAHRSGGYCHDPASKGLVREAGLWATEEGHDKRRDSAALMEKARASRGKNAQISKPVGDVLALF</sequence>
<feature type="domain" description="Phage FDXHR zinc binding" evidence="2">
    <location>
        <begin position="19"/>
        <end position="62"/>
    </location>
</feature>
<dbReference type="InterPro" id="IPR058158">
    <property type="entry name" value="Phage_zn-bd_3"/>
</dbReference>
<reference evidence="3" key="1">
    <citation type="submission" date="2020-11" db="EMBL/GenBank/DDBJ databases">
        <title>Sequencing the genomes of 1000 actinobacteria strains.</title>
        <authorList>
            <person name="Klenk H.-P."/>
        </authorList>
    </citation>
    <scope>NUCLEOTIDE SEQUENCE</scope>
    <source>
        <strain evidence="3">DSM 45356</strain>
    </source>
</reference>
<dbReference type="Proteomes" id="UP000622552">
    <property type="component" value="Unassembled WGS sequence"/>
</dbReference>
<protein>
    <recommendedName>
        <fullName evidence="2">Phage FDXHR zinc binding domain-containing protein</fullName>
    </recommendedName>
</protein>
<feature type="region of interest" description="Disordered" evidence="1">
    <location>
        <begin position="76"/>
        <end position="105"/>
    </location>
</feature>
<dbReference type="Pfam" id="PF24071">
    <property type="entry name" value="Phage_zn_bind_3"/>
    <property type="match status" value="1"/>
</dbReference>
<evidence type="ECO:0000313" key="3">
    <source>
        <dbReference type="EMBL" id="MBG6140238.1"/>
    </source>
</evidence>